<keyword evidence="3" id="KW-1185">Reference proteome</keyword>
<evidence type="ECO:0000256" key="1">
    <source>
        <dbReference type="SAM" id="Phobius"/>
    </source>
</evidence>
<keyword evidence="1" id="KW-1133">Transmembrane helix</keyword>
<dbReference type="RefSeq" id="WP_035454578.1">
    <property type="nucleotide sequence ID" value="NZ_AZGA01000015.1"/>
</dbReference>
<protein>
    <submittedName>
        <fullName evidence="2">Uncharacterized protein</fullName>
    </submittedName>
</protein>
<dbReference type="eggNOG" id="ENOG5030AQW">
    <property type="taxonomic scope" value="Bacteria"/>
</dbReference>
<keyword evidence="1" id="KW-0472">Membrane</keyword>
<dbReference type="AlphaFoldDB" id="X0QQX6"/>
<dbReference type="EMBL" id="AZGA01000015">
    <property type="protein sequence ID" value="KRM35475.1"/>
    <property type="molecule type" value="Genomic_DNA"/>
</dbReference>
<feature type="transmembrane region" description="Helical" evidence="1">
    <location>
        <begin position="131"/>
        <end position="157"/>
    </location>
</feature>
<comment type="caution">
    <text evidence="2">The sequence shown here is derived from an EMBL/GenBank/DDBJ whole genome shotgun (WGS) entry which is preliminary data.</text>
</comment>
<dbReference type="PATRIC" id="fig|1423734.3.peg.1013"/>
<proteinExistence type="predicted"/>
<reference evidence="2 3" key="1">
    <citation type="journal article" date="2015" name="Genome Announc.">
        <title>Expanding the biotechnology potential of lactobacilli through comparative genomics of 213 strains and associated genera.</title>
        <authorList>
            <person name="Sun Z."/>
            <person name="Harris H.M."/>
            <person name="McCann A."/>
            <person name="Guo C."/>
            <person name="Argimon S."/>
            <person name="Zhang W."/>
            <person name="Yang X."/>
            <person name="Jeffery I.B."/>
            <person name="Cooney J.C."/>
            <person name="Kagawa T.F."/>
            <person name="Liu W."/>
            <person name="Song Y."/>
            <person name="Salvetti E."/>
            <person name="Wrobel A."/>
            <person name="Rasinkangas P."/>
            <person name="Parkhill J."/>
            <person name="Rea M.C."/>
            <person name="O'Sullivan O."/>
            <person name="Ritari J."/>
            <person name="Douillard F.P."/>
            <person name="Paul Ross R."/>
            <person name="Yang R."/>
            <person name="Briner A.E."/>
            <person name="Felis G.E."/>
            <person name="de Vos W.M."/>
            <person name="Barrangou R."/>
            <person name="Klaenhammer T.R."/>
            <person name="Caufield P.W."/>
            <person name="Cui Y."/>
            <person name="Zhang H."/>
            <person name="O'Toole P.W."/>
        </authorList>
    </citation>
    <scope>NUCLEOTIDE SEQUENCE [LARGE SCALE GENOMIC DNA]</scope>
    <source>
        <strain evidence="2 3">DSM 18527</strain>
    </source>
</reference>
<dbReference type="STRING" id="1423734.FC83_GL000999"/>
<sequence length="211" mass="23413">MLNLQSKFGQKLMAVGNWLTSLISINLVWFAITLPFWIMLIFWLALPQGLIATMVLVLLWLSGACFLIPATTAVFSSVHTWLQTANNTYFKTSWHQYLTALRQWPLNLGAALLGVAWLQTFVLVKANPLLGAALMALGILGVMAYLSVVFGQILAVAPLQLWLAQPLRFIGATLGVILMLGLNIQIHLLFLFLLCSMSLSAWFANKLIKHC</sequence>
<accession>X0QQX6</accession>
<feature type="transmembrane region" description="Helical" evidence="1">
    <location>
        <begin position="66"/>
        <end position="84"/>
    </location>
</feature>
<feature type="transmembrane region" description="Helical" evidence="1">
    <location>
        <begin position="169"/>
        <end position="194"/>
    </location>
</feature>
<gene>
    <name evidence="2" type="ORF">FC83_GL000999</name>
</gene>
<dbReference type="OrthoDB" id="2327355at2"/>
<keyword evidence="1" id="KW-0812">Transmembrane</keyword>
<organism evidence="2 3">
    <name type="scientific">Agrilactobacillus composti DSM 18527 = JCM 14202</name>
    <dbReference type="NCBI Taxonomy" id="1423734"/>
    <lineage>
        <taxon>Bacteria</taxon>
        <taxon>Bacillati</taxon>
        <taxon>Bacillota</taxon>
        <taxon>Bacilli</taxon>
        <taxon>Lactobacillales</taxon>
        <taxon>Lactobacillaceae</taxon>
        <taxon>Agrilactobacillus</taxon>
    </lineage>
</organism>
<evidence type="ECO:0000313" key="2">
    <source>
        <dbReference type="EMBL" id="KRM35475.1"/>
    </source>
</evidence>
<feature type="transmembrane region" description="Helical" evidence="1">
    <location>
        <begin position="104"/>
        <end position="124"/>
    </location>
</feature>
<evidence type="ECO:0000313" key="3">
    <source>
        <dbReference type="Proteomes" id="UP000051236"/>
    </source>
</evidence>
<name>X0QQX6_9LACO</name>
<dbReference type="Proteomes" id="UP000051236">
    <property type="component" value="Unassembled WGS sequence"/>
</dbReference>